<gene>
    <name evidence="1" type="ordered locus">APA01_14230</name>
</gene>
<dbReference type="REBASE" id="89981">
    <property type="entry name" value="M.Apa3283ORF14230P"/>
</dbReference>
<evidence type="ECO:0000313" key="1">
    <source>
        <dbReference type="EMBL" id="BAH99569.1"/>
    </source>
</evidence>
<keyword evidence="1" id="KW-0489">Methyltransferase</keyword>
<dbReference type="HOGENOM" id="CLU_3401633_0_0_5"/>
<proteinExistence type="predicted"/>
<accession>C7JHW5</accession>
<dbReference type="RefSeq" id="WP_012813028.1">
    <property type="nucleotide sequence ID" value="NC_013209.1"/>
</dbReference>
<dbReference type="EMBL" id="AP011121">
    <property type="protein sequence ID" value="BAH99569.1"/>
    <property type="molecule type" value="Genomic_DNA"/>
</dbReference>
<protein>
    <submittedName>
        <fullName evidence="1">Type I DNA methyltransferase M subunit</fullName>
    </submittedName>
</protein>
<keyword evidence="1" id="KW-0808">Transferase</keyword>
<dbReference type="GO" id="GO:0032259">
    <property type="term" value="P:methylation"/>
    <property type="evidence" value="ECO:0007669"/>
    <property type="project" value="UniProtKB-KW"/>
</dbReference>
<dbReference type="STRING" id="634452.APA01_14230"/>
<evidence type="ECO:0000313" key="2">
    <source>
        <dbReference type="Proteomes" id="UP000000948"/>
    </source>
</evidence>
<dbReference type="KEGG" id="apt:APA01_14230"/>
<name>C7JHW5_ACEP3</name>
<dbReference type="Proteomes" id="UP000000948">
    <property type="component" value="Chromosome"/>
</dbReference>
<dbReference type="BioCyc" id="APAS634452:APA01_RS07190-MONOMER"/>
<organism evidence="1 2">
    <name type="scientific">Acetobacter pasteurianus (strain NBRC 105184 / IFO 3283-01)</name>
    <dbReference type="NCBI Taxonomy" id="634452"/>
    <lineage>
        <taxon>Bacteria</taxon>
        <taxon>Pseudomonadati</taxon>
        <taxon>Pseudomonadota</taxon>
        <taxon>Alphaproteobacteria</taxon>
        <taxon>Acetobacterales</taxon>
        <taxon>Acetobacteraceae</taxon>
        <taxon>Acetobacter</taxon>
    </lineage>
</organism>
<reference evidence="1 2" key="1">
    <citation type="journal article" date="2009" name="Nucleic Acids Res.">
        <title>Whole-genome analyses reveal genetic instability of Acetobacter pasteurianus.</title>
        <authorList>
            <person name="Azuma Y."/>
            <person name="Hosoyama A."/>
            <person name="Matsutani M."/>
            <person name="Furuya N."/>
            <person name="Horikawa H."/>
            <person name="Harada T."/>
            <person name="Hirakawa H."/>
            <person name="Kuhara S."/>
            <person name="Matsushita K."/>
            <person name="Fujita N."/>
            <person name="Shirai M."/>
        </authorList>
    </citation>
    <scope>NUCLEOTIDE SEQUENCE [LARGE SCALE GENOMIC DNA]</scope>
    <source>
        <strain evidence="2">NBRC 105184 / IFO 3283-01</strain>
    </source>
</reference>
<sequence>MRKERAEIKTELAKLEAQMDAYLKELGYAS</sequence>
<dbReference type="GO" id="GO:0008168">
    <property type="term" value="F:methyltransferase activity"/>
    <property type="evidence" value="ECO:0007669"/>
    <property type="project" value="UniProtKB-KW"/>
</dbReference>
<dbReference type="AlphaFoldDB" id="C7JHW5"/>